<evidence type="ECO:0000313" key="2">
    <source>
        <dbReference type="Proteomes" id="UP000023152"/>
    </source>
</evidence>
<keyword evidence="2" id="KW-1185">Reference proteome</keyword>
<evidence type="ECO:0000313" key="1">
    <source>
        <dbReference type="EMBL" id="ETO07495.1"/>
    </source>
</evidence>
<dbReference type="PANTHER" id="PTHR22605">
    <property type="entry name" value="RZ-TYPE DOMAIN-CONTAINING PROTEIN"/>
    <property type="match status" value="1"/>
</dbReference>
<dbReference type="OMA" id="ELPHHAG"/>
<reference evidence="1 2" key="1">
    <citation type="journal article" date="2013" name="Curr. Biol.">
        <title>The Genome of the Foraminiferan Reticulomyxa filosa.</title>
        <authorList>
            <person name="Glockner G."/>
            <person name="Hulsmann N."/>
            <person name="Schleicher M."/>
            <person name="Noegel A.A."/>
            <person name="Eichinger L."/>
            <person name="Gallinger C."/>
            <person name="Pawlowski J."/>
            <person name="Sierra R."/>
            <person name="Euteneuer U."/>
            <person name="Pillet L."/>
            <person name="Moustafa A."/>
            <person name="Platzer M."/>
            <person name="Groth M."/>
            <person name="Szafranski K."/>
            <person name="Schliwa M."/>
        </authorList>
    </citation>
    <scope>NUCLEOTIDE SEQUENCE [LARGE SCALE GENOMIC DNA]</scope>
</reference>
<dbReference type="InterPro" id="IPR031248">
    <property type="entry name" value="RNF213"/>
</dbReference>
<dbReference type="EMBL" id="ASPP01026108">
    <property type="protein sequence ID" value="ETO07495.1"/>
    <property type="molecule type" value="Genomic_DNA"/>
</dbReference>
<dbReference type="PANTHER" id="PTHR22605:SF1">
    <property type="entry name" value="RZ-TYPE DOMAIN-CONTAINING PROTEIN"/>
    <property type="match status" value="1"/>
</dbReference>
<dbReference type="OrthoDB" id="2423195at2759"/>
<name>X6M397_RETFI</name>
<comment type="caution">
    <text evidence="1">The sequence shown here is derived from an EMBL/GenBank/DDBJ whole genome shotgun (WGS) entry which is preliminary data.</text>
</comment>
<organism evidence="1 2">
    <name type="scientific">Reticulomyxa filosa</name>
    <dbReference type="NCBI Taxonomy" id="46433"/>
    <lineage>
        <taxon>Eukaryota</taxon>
        <taxon>Sar</taxon>
        <taxon>Rhizaria</taxon>
        <taxon>Retaria</taxon>
        <taxon>Foraminifera</taxon>
        <taxon>Monothalamids</taxon>
        <taxon>Reticulomyxidae</taxon>
        <taxon>Reticulomyxa</taxon>
    </lineage>
</organism>
<feature type="non-terminal residue" evidence="1">
    <location>
        <position position="296"/>
    </location>
</feature>
<gene>
    <name evidence="1" type="ORF">RFI_29897</name>
</gene>
<dbReference type="AlphaFoldDB" id="X6M397"/>
<dbReference type="GO" id="GO:0016887">
    <property type="term" value="F:ATP hydrolysis activity"/>
    <property type="evidence" value="ECO:0007669"/>
    <property type="project" value="InterPro"/>
</dbReference>
<protein>
    <submittedName>
        <fullName evidence="1">Uncharacterized protein</fullName>
    </submittedName>
</protein>
<sequence>AGFGRHEIRQVMEDCCVRLSKDKEKKEMWIFLDEVNTSPDIGWFKELICDHSLDGVKISDKIKVIAACNPYRPRKIQNSEVLNMSDPLSKWMYRVVPLCDTMKEYVWPFGQLSELDEKQYIRAMTKQIKHKFDKNTVITEDIAASQCFLREYLANEFIVSLRDVDRCLNFFYWLMQQYETILENDETSPWTGRALNIALGLCYYFRLDERGRTKLLNSEIKNLSESFEIPPQVALHNTLKENLFILFFCVATSTPMILVGRPGTSKTLSLQIMLDTLSHRNIKQFYEKLKNKFHFN</sequence>
<proteinExistence type="predicted"/>
<dbReference type="GO" id="GO:0004842">
    <property type="term" value="F:ubiquitin-protein transferase activity"/>
    <property type="evidence" value="ECO:0007669"/>
    <property type="project" value="InterPro"/>
</dbReference>
<feature type="non-terminal residue" evidence="1">
    <location>
        <position position="1"/>
    </location>
</feature>
<accession>X6M397</accession>
<dbReference type="Proteomes" id="UP000023152">
    <property type="component" value="Unassembled WGS sequence"/>
</dbReference>